<dbReference type="EMBL" id="JBAMIC010000003">
    <property type="protein sequence ID" value="KAK7109960.1"/>
    <property type="molecule type" value="Genomic_DNA"/>
</dbReference>
<reference evidence="2 3" key="1">
    <citation type="submission" date="2024-02" db="EMBL/GenBank/DDBJ databases">
        <title>Chromosome-scale genome assembly of the rough periwinkle Littorina saxatilis.</title>
        <authorList>
            <person name="De Jode A."/>
            <person name="Faria R."/>
            <person name="Formenti G."/>
            <person name="Sims Y."/>
            <person name="Smith T.P."/>
            <person name="Tracey A."/>
            <person name="Wood J.M.D."/>
            <person name="Zagrodzka Z.B."/>
            <person name="Johannesson K."/>
            <person name="Butlin R.K."/>
            <person name="Leder E.H."/>
        </authorList>
    </citation>
    <scope>NUCLEOTIDE SEQUENCE [LARGE SCALE GENOMIC DNA]</scope>
    <source>
        <strain evidence="2">Snail1</strain>
        <tissue evidence="2">Muscle</tissue>
    </source>
</reference>
<evidence type="ECO:0000313" key="3">
    <source>
        <dbReference type="Proteomes" id="UP001374579"/>
    </source>
</evidence>
<keyword evidence="3" id="KW-1185">Reference proteome</keyword>
<organism evidence="2 3">
    <name type="scientific">Littorina saxatilis</name>
    <dbReference type="NCBI Taxonomy" id="31220"/>
    <lineage>
        <taxon>Eukaryota</taxon>
        <taxon>Metazoa</taxon>
        <taxon>Spiralia</taxon>
        <taxon>Lophotrochozoa</taxon>
        <taxon>Mollusca</taxon>
        <taxon>Gastropoda</taxon>
        <taxon>Caenogastropoda</taxon>
        <taxon>Littorinimorpha</taxon>
        <taxon>Littorinoidea</taxon>
        <taxon>Littorinidae</taxon>
        <taxon>Littorina</taxon>
    </lineage>
</organism>
<proteinExistence type="predicted"/>
<dbReference type="Pfam" id="PF04707">
    <property type="entry name" value="PRELI"/>
    <property type="match status" value="1"/>
</dbReference>
<dbReference type="PROSITE" id="PS50904">
    <property type="entry name" value="PRELI_MSF1"/>
    <property type="match status" value="1"/>
</dbReference>
<dbReference type="InterPro" id="IPR037365">
    <property type="entry name" value="Slowmo/Ups"/>
</dbReference>
<dbReference type="PANTHER" id="PTHR11158">
    <property type="entry name" value="MSF1/PX19 RELATED"/>
    <property type="match status" value="1"/>
</dbReference>
<protein>
    <recommendedName>
        <fullName evidence="1">PRELI/MSF1 domain-containing protein</fullName>
    </recommendedName>
</protein>
<dbReference type="GO" id="GO:0005758">
    <property type="term" value="C:mitochondrial intermembrane space"/>
    <property type="evidence" value="ECO:0007669"/>
    <property type="project" value="InterPro"/>
</dbReference>
<feature type="domain" description="PRELI/MSF1" evidence="1">
    <location>
        <begin position="21"/>
        <end position="191"/>
    </location>
</feature>
<evidence type="ECO:0000313" key="2">
    <source>
        <dbReference type="EMBL" id="KAK7109960.1"/>
    </source>
</evidence>
<name>A0AAN9BUG5_9CAEN</name>
<gene>
    <name evidence="2" type="ORF">V1264_013907</name>
</gene>
<dbReference type="InterPro" id="IPR006797">
    <property type="entry name" value="PRELI/MSF1_dom"/>
</dbReference>
<comment type="caution">
    <text evidence="2">The sequence shown here is derived from an EMBL/GenBank/DDBJ whole genome shotgun (WGS) entry which is preliminary data.</text>
</comment>
<accession>A0AAN9BUG5</accession>
<dbReference type="AlphaFoldDB" id="A0AAN9BUG5"/>
<evidence type="ECO:0000259" key="1">
    <source>
        <dbReference type="PROSITE" id="PS50904"/>
    </source>
</evidence>
<dbReference type="Proteomes" id="UP001374579">
    <property type="component" value="Unassembled WGS sequence"/>
</dbReference>
<sequence>MKVTNWKAADSSKEKSTATMGKFYGGAVTYKWNWDQVAQAFWQRYPNPYSKHVLTEDILSRHVEGNRLYTRRLMIKTNPVPKWGERFIPSSARNMCILEESVVDASSRTITTYTRNIAMQNVMNVEEKCVYRVNPENNRWTVCEKYAWVTSSVFGFGSAIQAYGIDRFRKNATKATRGYEFVLERLFMPVLHQQLSSRDKLKDKAIKVAQAAKDKAKDSISTARPQPS</sequence>